<proteinExistence type="predicted"/>
<keyword evidence="2" id="KW-1185">Reference proteome</keyword>
<dbReference type="OrthoDB" id="7069432at2"/>
<name>A0A5P1RCC5_9GAMM</name>
<gene>
    <name evidence="1" type="ORF">F0U83_11715</name>
</gene>
<evidence type="ECO:0000313" key="2">
    <source>
        <dbReference type="Proteomes" id="UP000324760"/>
    </source>
</evidence>
<dbReference type="EMBL" id="CP043869">
    <property type="protein sequence ID" value="QEQ97324.1"/>
    <property type="molecule type" value="Genomic_DNA"/>
</dbReference>
<dbReference type="AlphaFoldDB" id="A0A5P1RCC5"/>
<dbReference type="RefSeq" id="WP_138987034.1">
    <property type="nucleotide sequence ID" value="NZ_CP043869.1"/>
</dbReference>
<accession>A0A5P1RCC5</accession>
<protein>
    <submittedName>
        <fullName evidence="1">Uncharacterized protein</fullName>
    </submittedName>
</protein>
<dbReference type="Proteomes" id="UP000324760">
    <property type="component" value="Chromosome"/>
</dbReference>
<evidence type="ECO:0000313" key="1">
    <source>
        <dbReference type="EMBL" id="QEQ97324.1"/>
    </source>
</evidence>
<dbReference type="KEGG" id="ncu:F0U83_11715"/>
<sequence>MSVSLPYPNDSVYSISDILDRWSSNQIGEPETICLIGEAINSRQLKAWINLPLNQAIKDQLGISDSNKSNRKLVLITSCSFAYEPDESDPLGGTIWINAEQCMNPQTKKVADIELSESSSDFSMMFVYQADLLDAEEIIFPAEHKKNTDKESTINFENESNNTVRDSSTGGHIDHYYIHPNTSPQLRHLLEANNRFWKNYDPSDKETAPTKNQVVEWLKDKGYSGSGAKSMDTILRAGRWRVGGRPAIS</sequence>
<reference evidence="1 2" key="1">
    <citation type="journal article" date="2019" name="Biochem. Eng. J.">
        <title>Metabolic engineering of the marine bacteria Neptunomonas concharum for the production of acetoin and meso-2,3-butanediol from acetate.</title>
        <authorList>
            <person name="Li W."/>
            <person name="Pu N."/>
            <person name="Liu C.-X."/>
            <person name="Yuan Q.-P."/>
            <person name="Li Z.-J."/>
        </authorList>
    </citation>
    <scope>NUCLEOTIDE SEQUENCE [LARGE SCALE GENOMIC DNA]</scope>
    <source>
        <strain evidence="1 2">JCM17730</strain>
    </source>
</reference>
<organism evidence="1 2">
    <name type="scientific">Neptunomonas concharum</name>
    <dbReference type="NCBI Taxonomy" id="1031538"/>
    <lineage>
        <taxon>Bacteria</taxon>
        <taxon>Pseudomonadati</taxon>
        <taxon>Pseudomonadota</taxon>
        <taxon>Gammaproteobacteria</taxon>
        <taxon>Oceanospirillales</taxon>
        <taxon>Oceanospirillaceae</taxon>
        <taxon>Neptunomonas</taxon>
    </lineage>
</organism>